<dbReference type="EMBL" id="KJ705001">
    <property type="protein sequence ID" value="AIB03207.1"/>
    <property type="molecule type" value="Genomic_DNA"/>
</dbReference>
<evidence type="ECO:0000256" key="1">
    <source>
        <dbReference type="ARBA" id="ARBA00008922"/>
    </source>
</evidence>
<reference evidence="3 4" key="1">
    <citation type="journal article" date="2014" name="J. Gen. Virol.">
        <title>Novel gammaherpesvirus functions encoded by bovine herpesvirus 6 (bovine lymphotropic virus).</title>
        <authorList>
            <person name="Jia J."/>
            <person name="Delhon G."/>
            <person name="Tulman E.R."/>
            <person name="Diel D.G."/>
            <person name="Osorio F.A."/>
            <person name="Wen X."/>
            <person name="Kutish G.F."/>
            <person name="Rock D.L."/>
        </authorList>
    </citation>
    <scope>NUCLEOTIDE SEQUENCE [LARGE SCALE GENOMIC DNA]</scope>
    <source>
        <strain evidence="3">Pennsylvania 47</strain>
    </source>
</reference>
<dbReference type="RefSeq" id="YP_009042031.1">
    <property type="nucleotide sequence ID" value="NC_024303.1"/>
</dbReference>
<dbReference type="InterPro" id="IPR008642">
    <property type="entry name" value="Herpes_BLRF2"/>
</dbReference>
<dbReference type="KEGG" id="vg:19620186"/>
<evidence type="ECO:0000313" key="3">
    <source>
        <dbReference type="EMBL" id="AIB03207.1"/>
    </source>
</evidence>
<organism evidence="3 4">
    <name type="scientific">Bovine gammaherpesvirus 6</name>
    <dbReference type="NCBI Taxonomy" id="1504288"/>
    <lineage>
        <taxon>Viruses</taxon>
        <taxon>Duplodnaviria</taxon>
        <taxon>Heunggongvirae</taxon>
        <taxon>Peploviricota</taxon>
        <taxon>Herviviricetes</taxon>
        <taxon>Herpesvirales</taxon>
        <taxon>Orthoherpesviridae</taxon>
        <taxon>Gammaherpesvirinae</taxon>
        <taxon>Macavirus</taxon>
        <taxon>Macavirus bovinegamma6</taxon>
    </lineage>
</organism>
<dbReference type="GeneID" id="19620186"/>
<gene>
    <name evidence="3" type="ORF">BoHV6ORF52</name>
</gene>
<dbReference type="Pfam" id="PF05812">
    <property type="entry name" value="Herpes_BLRF2"/>
    <property type="match status" value="1"/>
</dbReference>
<dbReference type="Proteomes" id="UP000121539">
    <property type="component" value="Segment"/>
</dbReference>
<proteinExistence type="inferred from homology"/>
<protein>
    <submittedName>
        <fullName evidence="3">ORF52</fullName>
    </submittedName>
</protein>
<evidence type="ECO:0000256" key="2">
    <source>
        <dbReference type="SAM" id="MobiDB-lite"/>
    </source>
</evidence>
<dbReference type="OrthoDB" id="37493at10239"/>
<accession>A0A060CU35</accession>
<feature type="region of interest" description="Disordered" evidence="2">
    <location>
        <begin position="36"/>
        <end position="58"/>
    </location>
</feature>
<comment type="similarity">
    <text evidence="1">Belongs to the herpesviridae BLRF2 family.</text>
</comment>
<sequence length="138" mass="14952">MAQAGKSGGSKSATMAQLSAQLAQLQMENRELKKKIRKSMGGPEDVEASPSPAVLTPRQKQALVSSILSRLSNQATKKLELKLASITENLQTKEEIEDAVTRTSLRIHVSLGESSSGRLSKEMKLKAQTAAQFKTKPF</sequence>
<dbReference type="SUPFAM" id="SSF160459">
    <property type="entry name" value="BLRF2-like"/>
    <property type="match status" value="1"/>
</dbReference>
<keyword evidence="4" id="KW-1185">Reference proteome</keyword>
<evidence type="ECO:0000313" key="4">
    <source>
        <dbReference type="Proteomes" id="UP000121539"/>
    </source>
</evidence>
<dbReference type="Gene3D" id="1.10.3390.10">
    <property type="entry name" value="YejL-like"/>
    <property type="match status" value="1"/>
</dbReference>
<name>A0A060CU35_9GAMA</name>